<keyword evidence="4" id="KW-1185">Reference proteome</keyword>
<keyword evidence="1" id="KW-0175">Coiled coil</keyword>
<name>A0A165DI73_EXIGL</name>
<proteinExistence type="predicted"/>
<dbReference type="Proteomes" id="UP000077266">
    <property type="component" value="Unassembled WGS sequence"/>
</dbReference>
<feature type="coiled-coil region" evidence="1">
    <location>
        <begin position="77"/>
        <end position="111"/>
    </location>
</feature>
<sequence>MSATLPQPPARITRDPTNDSPPDFSDPVHSLTVEAVMAKLGDTRDAAVAHLLAAYNTVHDREVAAWDAQLLADETQARADEAARVQAEADARRLEQEAAEAERAAEEKTKKKLPDIADDTAIGDYSEAQPSSYAREKLRKREFIQLDWFTPKRCAEALLNSTDQEKSLSFVDGQVILASTATKALKEPIRMDTQLSWEEIGLARTIFLRTMRQVGWPSSHITAHADLFMGLDAHPIRGLPFGNEVVARYLADARVDYHRRISDSLGGPIYNIGIINEARLNRIDGELRREREERQVAALVRTLSCPFS</sequence>
<accession>A0A165DI73</accession>
<feature type="region of interest" description="Disordered" evidence="2">
    <location>
        <begin position="1"/>
        <end position="28"/>
    </location>
</feature>
<dbReference type="AlphaFoldDB" id="A0A165DI73"/>
<dbReference type="OrthoDB" id="2688210at2759"/>
<evidence type="ECO:0000313" key="3">
    <source>
        <dbReference type="EMBL" id="KZV84592.1"/>
    </source>
</evidence>
<protein>
    <submittedName>
        <fullName evidence="3">Uncharacterized protein</fullName>
    </submittedName>
</protein>
<gene>
    <name evidence="3" type="ORF">EXIGLDRAFT_624024</name>
</gene>
<dbReference type="EMBL" id="KV426218">
    <property type="protein sequence ID" value="KZV84592.1"/>
    <property type="molecule type" value="Genomic_DNA"/>
</dbReference>
<evidence type="ECO:0000256" key="1">
    <source>
        <dbReference type="SAM" id="Coils"/>
    </source>
</evidence>
<evidence type="ECO:0000313" key="4">
    <source>
        <dbReference type="Proteomes" id="UP000077266"/>
    </source>
</evidence>
<organism evidence="3 4">
    <name type="scientific">Exidia glandulosa HHB12029</name>
    <dbReference type="NCBI Taxonomy" id="1314781"/>
    <lineage>
        <taxon>Eukaryota</taxon>
        <taxon>Fungi</taxon>
        <taxon>Dikarya</taxon>
        <taxon>Basidiomycota</taxon>
        <taxon>Agaricomycotina</taxon>
        <taxon>Agaricomycetes</taxon>
        <taxon>Auriculariales</taxon>
        <taxon>Exidiaceae</taxon>
        <taxon>Exidia</taxon>
    </lineage>
</organism>
<evidence type="ECO:0000256" key="2">
    <source>
        <dbReference type="SAM" id="MobiDB-lite"/>
    </source>
</evidence>
<dbReference type="InParanoid" id="A0A165DI73"/>
<reference evidence="3 4" key="1">
    <citation type="journal article" date="2016" name="Mol. Biol. Evol.">
        <title>Comparative Genomics of Early-Diverging Mushroom-Forming Fungi Provides Insights into the Origins of Lignocellulose Decay Capabilities.</title>
        <authorList>
            <person name="Nagy L.G."/>
            <person name="Riley R."/>
            <person name="Tritt A."/>
            <person name="Adam C."/>
            <person name="Daum C."/>
            <person name="Floudas D."/>
            <person name="Sun H."/>
            <person name="Yadav J.S."/>
            <person name="Pangilinan J."/>
            <person name="Larsson K.H."/>
            <person name="Matsuura K."/>
            <person name="Barry K."/>
            <person name="Labutti K."/>
            <person name="Kuo R."/>
            <person name="Ohm R.A."/>
            <person name="Bhattacharya S.S."/>
            <person name="Shirouzu T."/>
            <person name="Yoshinaga Y."/>
            <person name="Martin F.M."/>
            <person name="Grigoriev I.V."/>
            <person name="Hibbett D.S."/>
        </authorList>
    </citation>
    <scope>NUCLEOTIDE SEQUENCE [LARGE SCALE GENOMIC DNA]</scope>
    <source>
        <strain evidence="3 4">HHB12029</strain>
    </source>
</reference>